<dbReference type="InterPro" id="IPR005146">
    <property type="entry name" value="B3/B4_tRNA-bd"/>
</dbReference>
<dbReference type="GeneID" id="36516242"/>
<evidence type="ECO:0000256" key="4">
    <source>
        <dbReference type="ARBA" id="ARBA00011209"/>
    </source>
</evidence>
<reference evidence="17 18" key="1">
    <citation type="submission" date="2017-04" db="EMBL/GenBank/DDBJ databases">
        <title>Genome sequencing of [Candida] sorbophila.</title>
        <authorList>
            <person name="Ahn J.O."/>
        </authorList>
    </citation>
    <scope>NUCLEOTIDE SEQUENCE [LARGE SCALE GENOMIC DNA]</scope>
    <source>
        <strain evidence="17 18">DS02</strain>
    </source>
</reference>
<dbReference type="InterPro" id="IPR040659">
    <property type="entry name" value="PhetRS_B1"/>
</dbReference>
<dbReference type="Pfam" id="PF18262">
    <property type="entry name" value="PhetRS_B1"/>
    <property type="match status" value="1"/>
</dbReference>
<evidence type="ECO:0000259" key="16">
    <source>
        <dbReference type="PROSITE" id="PS51483"/>
    </source>
</evidence>
<evidence type="ECO:0000256" key="1">
    <source>
        <dbReference type="ARBA" id="ARBA00001946"/>
    </source>
</evidence>
<dbReference type="SMART" id="SM00874">
    <property type="entry name" value="B5"/>
    <property type="match status" value="1"/>
</dbReference>
<keyword evidence="10" id="KW-0067">ATP-binding</keyword>
<keyword evidence="11" id="KW-0460">Magnesium</keyword>
<dbReference type="EMBL" id="NDIQ01000021">
    <property type="protein sequence ID" value="PRT54874.1"/>
    <property type="molecule type" value="Genomic_DNA"/>
</dbReference>
<evidence type="ECO:0000256" key="14">
    <source>
        <dbReference type="ARBA" id="ARBA00033189"/>
    </source>
</evidence>
<evidence type="ECO:0000256" key="7">
    <source>
        <dbReference type="ARBA" id="ARBA00022598"/>
    </source>
</evidence>
<keyword evidence="6" id="KW-0963">Cytoplasm</keyword>
<evidence type="ECO:0000256" key="2">
    <source>
        <dbReference type="ARBA" id="ARBA00004496"/>
    </source>
</evidence>
<protein>
    <recommendedName>
        <fullName evidence="5">phenylalanine--tRNA ligase</fullName>
        <ecNumber evidence="5">6.1.1.20</ecNumber>
    </recommendedName>
    <alternativeName>
        <fullName evidence="14">Phenylalanyl-tRNA synthetase beta subunit</fullName>
    </alternativeName>
</protein>
<evidence type="ECO:0000256" key="3">
    <source>
        <dbReference type="ARBA" id="ARBA00007438"/>
    </source>
</evidence>
<keyword evidence="9" id="KW-0547">Nucleotide-binding</keyword>
<dbReference type="GO" id="GO:0000287">
    <property type="term" value="F:magnesium ion binding"/>
    <property type="evidence" value="ECO:0007669"/>
    <property type="project" value="InterPro"/>
</dbReference>
<dbReference type="OrthoDB" id="1698572at2759"/>
<dbReference type="AlphaFoldDB" id="A0A2T0FIP3"/>
<gene>
    <name evidence="17" type="ORF">B9G98_02494</name>
</gene>
<dbReference type="SUPFAM" id="SSF55681">
    <property type="entry name" value="Class II aaRS and biotin synthetases"/>
    <property type="match status" value="1"/>
</dbReference>
<keyword evidence="12" id="KW-0648">Protein biosynthesis</keyword>
<dbReference type="PROSITE" id="PS51483">
    <property type="entry name" value="B5"/>
    <property type="match status" value="1"/>
</dbReference>
<dbReference type="EC" id="6.1.1.20" evidence="5"/>
<dbReference type="NCBIfam" id="TIGR00471">
    <property type="entry name" value="pheT_arch"/>
    <property type="match status" value="1"/>
</dbReference>
<name>A0A2T0FIP3_9ASCO</name>
<dbReference type="GO" id="GO:0003723">
    <property type="term" value="F:RNA binding"/>
    <property type="evidence" value="ECO:0007669"/>
    <property type="project" value="InterPro"/>
</dbReference>
<feature type="domain" description="B5" evidence="16">
    <location>
        <begin position="285"/>
        <end position="363"/>
    </location>
</feature>
<dbReference type="PANTHER" id="PTHR10947">
    <property type="entry name" value="PHENYLALANYL-TRNA SYNTHETASE BETA CHAIN AND LEUCINE-RICH REPEAT-CONTAINING PROTEIN 47"/>
    <property type="match status" value="1"/>
</dbReference>
<evidence type="ECO:0000256" key="10">
    <source>
        <dbReference type="ARBA" id="ARBA00022840"/>
    </source>
</evidence>
<dbReference type="PANTHER" id="PTHR10947:SF0">
    <property type="entry name" value="PHENYLALANINE--TRNA LIGASE BETA SUBUNIT"/>
    <property type="match status" value="1"/>
</dbReference>
<dbReference type="STRING" id="45607.A0A2T0FIP3"/>
<evidence type="ECO:0000256" key="6">
    <source>
        <dbReference type="ARBA" id="ARBA00022490"/>
    </source>
</evidence>
<evidence type="ECO:0000256" key="13">
    <source>
        <dbReference type="ARBA" id="ARBA00023146"/>
    </source>
</evidence>
<dbReference type="SMART" id="SM00873">
    <property type="entry name" value="B3_4"/>
    <property type="match status" value="1"/>
</dbReference>
<keyword evidence="7 17" id="KW-0436">Ligase</keyword>
<dbReference type="GO" id="GO:0004826">
    <property type="term" value="F:phenylalanine-tRNA ligase activity"/>
    <property type="evidence" value="ECO:0007669"/>
    <property type="project" value="UniProtKB-EC"/>
</dbReference>
<evidence type="ECO:0000256" key="15">
    <source>
        <dbReference type="ARBA" id="ARBA00049255"/>
    </source>
</evidence>
<dbReference type="InterPro" id="IPR045864">
    <property type="entry name" value="aa-tRNA-synth_II/BPL/LPL"/>
</dbReference>
<dbReference type="Pfam" id="PF03484">
    <property type="entry name" value="B5"/>
    <property type="match status" value="1"/>
</dbReference>
<dbReference type="Gene3D" id="3.30.56.10">
    <property type="match status" value="2"/>
</dbReference>
<comment type="subunit">
    <text evidence="4">Tetramer of two alpha and two beta subunits.</text>
</comment>
<evidence type="ECO:0000256" key="5">
    <source>
        <dbReference type="ARBA" id="ARBA00012814"/>
    </source>
</evidence>
<dbReference type="SUPFAM" id="SSF46955">
    <property type="entry name" value="Putative DNA-binding domain"/>
    <property type="match status" value="2"/>
</dbReference>
<evidence type="ECO:0000313" key="17">
    <source>
        <dbReference type="EMBL" id="PRT54874.1"/>
    </source>
</evidence>
<comment type="catalytic activity">
    <reaction evidence="15">
        <text>tRNA(Phe) + L-phenylalanine + ATP = L-phenylalanyl-tRNA(Phe) + AMP + diphosphate + H(+)</text>
        <dbReference type="Rhea" id="RHEA:19413"/>
        <dbReference type="Rhea" id="RHEA-COMP:9668"/>
        <dbReference type="Rhea" id="RHEA-COMP:9699"/>
        <dbReference type="ChEBI" id="CHEBI:15378"/>
        <dbReference type="ChEBI" id="CHEBI:30616"/>
        <dbReference type="ChEBI" id="CHEBI:33019"/>
        <dbReference type="ChEBI" id="CHEBI:58095"/>
        <dbReference type="ChEBI" id="CHEBI:78442"/>
        <dbReference type="ChEBI" id="CHEBI:78531"/>
        <dbReference type="ChEBI" id="CHEBI:456215"/>
        <dbReference type="EC" id="6.1.1.20"/>
    </reaction>
</comment>
<dbReference type="Pfam" id="PF03483">
    <property type="entry name" value="B3_4"/>
    <property type="match status" value="1"/>
</dbReference>
<evidence type="ECO:0000256" key="12">
    <source>
        <dbReference type="ARBA" id="ARBA00022917"/>
    </source>
</evidence>
<dbReference type="FunFam" id="3.30.930.10:FF:000059">
    <property type="entry name" value="phenylalanine--tRNA ligase beta subunit"/>
    <property type="match status" value="1"/>
</dbReference>
<accession>A0A2T0FIP3</accession>
<dbReference type="GO" id="GO:0005524">
    <property type="term" value="F:ATP binding"/>
    <property type="evidence" value="ECO:0007669"/>
    <property type="project" value="UniProtKB-KW"/>
</dbReference>
<evidence type="ECO:0000256" key="9">
    <source>
        <dbReference type="ARBA" id="ARBA00022741"/>
    </source>
</evidence>
<evidence type="ECO:0000256" key="11">
    <source>
        <dbReference type="ARBA" id="ARBA00022842"/>
    </source>
</evidence>
<comment type="cofactor">
    <cofactor evidence="1">
        <name>Mg(2+)</name>
        <dbReference type="ChEBI" id="CHEBI:18420"/>
    </cofactor>
</comment>
<dbReference type="FunFam" id="3.50.40.10:FF:000002">
    <property type="entry name" value="phenylalanine--tRNA ligase beta subunit"/>
    <property type="match status" value="1"/>
</dbReference>
<proteinExistence type="inferred from homology"/>
<dbReference type="Pfam" id="PF17759">
    <property type="entry name" value="tRNA_synthFbeta"/>
    <property type="match status" value="1"/>
</dbReference>
<dbReference type="InterPro" id="IPR041616">
    <property type="entry name" value="PheRS_beta_core"/>
</dbReference>
<dbReference type="InterPro" id="IPR004531">
    <property type="entry name" value="Phe-tRNA-synth_IIc_bsu_arc_euk"/>
</dbReference>
<comment type="similarity">
    <text evidence="3">Belongs to the phenylalanyl-tRNA synthetase beta subunit family. Type 2 subfamily.</text>
</comment>
<dbReference type="InterPro" id="IPR009061">
    <property type="entry name" value="DNA-bd_dom_put_sf"/>
</dbReference>
<comment type="subcellular location">
    <subcellularLocation>
        <location evidence="2">Cytoplasm</location>
    </subcellularLocation>
</comment>
<dbReference type="Proteomes" id="UP000238350">
    <property type="component" value="Unassembled WGS sequence"/>
</dbReference>
<dbReference type="GO" id="GO:0009328">
    <property type="term" value="C:phenylalanine-tRNA ligase complex"/>
    <property type="evidence" value="ECO:0007669"/>
    <property type="project" value="TreeGrafter"/>
</dbReference>
<dbReference type="Gene3D" id="3.30.930.10">
    <property type="entry name" value="Bira Bifunctional Protein, Domain 2"/>
    <property type="match status" value="1"/>
</dbReference>
<evidence type="ECO:0000256" key="8">
    <source>
        <dbReference type="ARBA" id="ARBA00022723"/>
    </source>
</evidence>
<keyword evidence="8" id="KW-0479">Metal-binding</keyword>
<evidence type="ECO:0000313" key="18">
    <source>
        <dbReference type="Proteomes" id="UP000238350"/>
    </source>
</evidence>
<dbReference type="CDD" id="cd00769">
    <property type="entry name" value="PheRS_beta_core"/>
    <property type="match status" value="1"/>
</dbReference>
<sequence length="577" mass="65178">MPTVSIDREDLYQALGRPYTEKELDELCFEYGLELDEWDEDSARPTVKIEVPANRYDMLSMEGISRALAIYLEKQQAPKFKVVVPENPVTLTIEPEVASIRPYASGAILRGVTFTQRRYESFIALQDKLHANLCRNRSLVAIGTHDMAKMSGNVRYQGRRPQDIKFAPLNQTKEMTGPEIIEFYKADRNLSKYVPLIEDSEYYPLFVDENDTVLSLPPLINSNATKITLDTKDIFFDLTATDETKLAIVVDELVSIFSEYAAEPFTIEAVKIIYADGSSKLSPDMNPRKMVAEVSYLNSVLALDKTPKELCQLLERMGLGAESDKTNSDLLQLEIPVSRPDILHQCDIVEEVGIAYGFNNLTRSFPGTANSFGKPLVINKVSDILRRESFGAGWAEVMPLTLSSIEENFDWMRKPDDGTAVHLANPKTLEYQVVRTTLYPGLLKTIKENRMQPLPIKVFESGEVAFKDTTRERQARNERHFAAVYAGKTSGFEIAHGLLDRLMQQLRYEPNGADRGYWLEETNDPSYFPGRAANIVIKRDGKTQVVGTLGVFHPEVLQKFEIPFVCSGLELDVRKVM</sequence>
<dbReference type="RefSeq" id="XP_024664819.1">
    <property type="nucleotide sequence ID" value="XM_024809051.1"/>
</dbReference>
<comment type="caution">
    <text evidence="17">The sequence shown here is derived from an EMBL/GenBank/DDBJ whole genome shotgun (WGS) entry which is preliminary data.</text>
</comment>
<dbReference type="InterPro" id="IPR005147">
    <property type="entry name" value="tRNA_synthase_B5-dom"/>
</dbReference>
<organism evidence="17 18">
    <name type="scientific">Wickerhamiella sorbophila</name>
    <dbReference type="NCBI Taxonomy" id="45607"/>
    <lineage>
        <taxon>Eukaryota</taxon>
        <taxon>Fungi</taxon>
        <taxon>Dikarya</taxon>
        <taxon>Ascomycota</taxon>
        <taxon>Saccharomycotina</taxon>
        <taxon>Dipodascomycetes</taxon>
        <taxon>Dipodascales</taxon>
        <taxon>Trichomonascaceae</taxon>
        <taxon>Wickerhamiella</taxon>
    </lineage>
</organism>
<dbReference type="InterPro" id="IPR045060">
    <property type="entry name" value="Phe-tRNA-ligase_IIc_bsu"/>
</dbReference>
<dbReference type="InterPro" id="IPR020825">
    <property type="entry name" value="Phe-tRNA_synthase-like_B3/B4"/>
</dbReference>
<dbReference type="GO" id="GO:0006432">
    <property type="term" value="P:phenylalanyl-tRNA aminoacylation"/>
    <property type="evidence" value="ECO:0007669"/>
    <property type="project" value="InterPro"/>
</dbReference>
<keyword evidence="13" id="KW-0030">Aminoacyl-tRNA synthetase</keyword>
<keyword evidence="18" id="KW-1185">Reference proteome</keyword>
<dbReference type="Gene3D" id="3.50.40.10">
    <property type="entry name" value="Phenylalanyl-trna Synthetase, Chain B, domain 3"/>
    <property type="match status" value="1"/>
</dbReference>